<keyword evidence="6" id="KW-0479">Metal-binding</keyword>
<protein>
    <recommendedName>
        <fullName evidence="5">RNA demethylase ALKBH5</fullName>
        <ecNumber evidence="4">1.14.11.53</ecNumber>
    </recommendedName>
    <alternativeName>
        <fullName evidence="12">Alkylated DNA repair protein alkB homolog 5</fullName>
    </alternativeName>
    <alternativeName>
        <fullName evidence="13">Alpha-ketoglutarate-dependent dioxygenase alkB homolog 5</fullName>
    </alternativeName>
</protein>
<feature type="compositionally biased region" description="Basic and acidic residues" evidence="15">
    <location>
        <begin position="466"/>
        <end position="481"/>
    </location>
</feature>
<dbReference type="InterPro" id="IPR032860">
    <property type="entry name" value="ALKBH5"/>
</dbReference>
<dbReference type="InterPro" id="IPR037151">
    <property type="entry name" value="AlkB-like_sf"/>
</dbReference>
<dbReference type="SUPFAM" id="SSF51197">
    <property type="entry name" value="Clavaminate synthase-like"/>
    <property type="match status" value="1"/>
</dbReference>
<name>A0A7R8VEX8_TIMDO</name>
<evidence type="ECO:0000256" key="13">
    <source>
        <dbReference type="ARBA" id="ARBA00033313"/>
    </source>
</evidence>
<dbReference type="GO" id="GO:0046872">
    <property type="term" value="F:metal ion binding"/>
    <property type="evidence" value="ECO:0007669"/>
    <property type="project" value="UniProtKB-KW"/>
</dbReference>
<dbReference type="PANTHER" id="PTHR32074:SF2">
    <property type="entry name" value="RNA DEMETHYLASE ALKBH5"/>
    <property type="match status" value="1"/>
</dbReference>
<keyword evidence="9" id="KW-0408">Iron</keyword>
<dbReference type="PANTHER" id="PTHR32074">
    <property type="entry name" value="RNA DEMETHYLASE ALKBH5"/>
    <property type="match status" value="1"/>
</dbReference>
<dbReference type="AlphaFoldDB" id="A0A7R8VEX8"/>
<keyword evidence="7" id="KW-0223">Dioxygenase</keyword>
<comment type="catalytic activity">
    <reaction evidence="14">
        <text>an N(6)-methyladenosine in mRNA + 2-oxoglutarate + O2 = an adenosine in mRNA + formaldehyde + succinate + CO2</text>
        <dbReference type="Rhea" id="RHEA:49520"/>
        <dbReference type="Rhea" id="RHEA-COMP:12414"/>
        <dbReference type="Rhea" id="RHEA-COMP:12417"/>
        <dbReference type="ChEBI" id="CHEBI:15379"/>
        <dbReference type="ChEBI" id="CHEBI:16526"/>
        <dbReference type="ChEBI" id="CHEBI:16810"/>
        <dbReference type="ChEBI" id="CHEBI:16842"/>
        <dbReference type="ChEBI" id="CHEBI:30031"/>
        <dbReference type="ChEBI" id="CHEBI:74411"/>
        <dbReference type="ChEBI" id="CHEBI:74449"/>
        <dbReference type="EC" id="1.14.11.53"/>
    </reaction>
    <physiologicalReaction direction="left-to-right" evidence="14">
        <dbReference type="Rhea" id="RHEA:49521"/>
    </physiologicalReaction>
</comment>
<comment type="similarity">
    <text evidence="3">Belongs to the alkB family.</text>
</comment>
<evidence type="ECO:0000256" key="10">
    <source>
        <dbReference type="ARBA" id="ARBA00023157"/>
    </source>
</evidence>
<feature type="compositionally biased region" description="Low complexity" evidence="15">
    <location>
        <begin position="493"/>
        <end position="507"/>
    </location>
</feature>
<keyword evidence="11" id="KW-0539">Nucleus</keyword>
<evidence type="ECO:0000313" key="17">
    <source>
        <dbReference type="EMBL" id="CAD7195769.1"/>
    </source>
</evidence>
<dbReference type="GO" id="GO:1990931">
    <property type="term" value="F:mRNA N6-methyladenosine dioxygenase activity"/>
    <property type="evidence" value="ECO:0007669"/>
    <property type="project" value="UniProtKB-EC"/>
</dbReference>
<accession>A0A7R8VEX8</accession>
<evidence type="ECO:0000256" key="2">
    <source>
        <dbReference type="ARBA" id="ARBA00004324"/>
    </source>
</evidence>
<dbReference type="Gene3D" id="2.60.120.590">
    <property type="entry name" value="Alpha-ketoglutarate-dependent dioxygenase AlkB-like"/>
    <property type="match status" value="1"/>
</dbReference>
<dbReference type="GO" id="GO:0016607">
    <property type="term" value="C:nuclear speck"/>
    <property type="evidence" value="ECO:0007669"/>
    <property type="project" value="UniProtKB-SubCell"/>
</dbReference>
<evidence type="ECO:0000256" key="8">
    <source>
        <dbReference type="ARBA" id="ARBA00023002"/>
    </source>
</evidence>
<dbReference type="Pfam" id="PF13532">
    <property type="entry name" value="2OG-FeII_Oxy_2"/>
    <property type="match status" value="1"/>
</dbReference>
<evidence type="ECO:0000256" key="4">
    <source>
        <dbReference type="ARBA" id="ARBA00012931"/>
    </source>
</evidence>
<dbReference type="InterPro" id="IPR027450">
    <property type="entry name" value="AlkB-like"/>
</dbReference>
<evidence type="ECO:0000256" key="9">
    <source>
        <dbReference type="ARBA" id="ARBA00023004"/>
    </source>
</evidence>
<evidence type="ECO:0000256" key="3">
    <source>
        <dbReference type="ARBA" id="ARBA00007879"/>
    </source>
</evidence>
<evidence type="ECO:0000256" key="7">
    <source>
        <dbReference type="ARBA" id="ARBA00022964"/>
    </source>
</evidence>
<keyword evidence="8" id="KW-0560">Oxidoreductase</keyword>
<keyword evidence="10" id="KW-1015">Disulfide bond</keyword>
<dbReference type="GO" id="GO:0006406">
    <property type="term" value="P:mRNA export from nucleus"/>
    <property type="evidence" value="ECO:0007669"/>
    <property type="project" value="TreeGrafter"/>
</dbReference>
<feature type="region of interest" description="Disordered" evidence="15">
    <location>
        <begin position="416"/>
        <end position="507"/>
    </location>
</feature>
<evidence type="ECO:0000256" key="12">
    <source>
        <dbReference type="ARBA" id="ARBA00030726"/>
    </source>
</evidence>
<evidence type="ECO:0000256" key="11">
    <source>
        <dbReference type="ARBA" id="ARBA00023242"/>
    </source>
</evidence>
<comment type="cofactor">
    <cofactor evidence="1">
        <name>Fe(2+)</name>
        <dbReference type="ChEBI" id="CHEBI:29033"/>
    </cofactor>
</comment>
<feature type="domain" description="Alpha-ketoglutarate-dependent dioxygenase AlkB-like" evidence="16">
    <location>
        <begin position="270"/>
        <end position="387"/>
    </location>
</feature>
<comment type="subcellular location">
    <subcellularLocation>
        <location evidence="2">Nucleus speckle</location>
    </subcellularLocation>
</comment>
<evidence type="ECO:0000256" key="15">
    <source>
        <dbReference type="SAM" id="MobiDB-lite"/>
    </source>
</evidence>
<evidence type="ECO:0000256" key="6">
    <source>
        <dbReference type="ARBA" id="ARBA00022723"/>
    </source>
</evidence>
<evidence type="ECO:0000259" key="16">
    <source>
        <dbReference type="Pfam" id="PF13532"/>
    </source>
</evidence>
<dbReference type="EC" id="1.14.11.53" evidence="4"/>
<gene>
    <name evidence="17" type="ORF">TDIB3V08_LOCUS2143</name>
</gene>
<evidence type="ECO:0000256" key="5">
    <source>
        <dbReference type="ARBA" id="ARBA00018485"/>
    </source>
</evidence>
<reference evidence="17" key="1">
    <citation type="submission" date="2020-11" db="EMBL/GenBank/DDBJ databases">
        <authorList>
            <person name="Tran Van P."/>
        </authorList>
    </citation>
    <scope>NUCLEOTIDE SEQUENCE</scope>
</reference>
<evidence type="ECO:0000256" key="1">
    <source>
        <dbReference type="ARBA" id="ARBA00001954"/>
    </source>
</evidence>
<dbReference type="EMBL" id="OA564883">
    <property type="protein sequence ID" value="CAD7195769.1"/>
    <property type="molecule type" value="Genomic_DNA"/>
</dbReference>
<sequence>MSSKFKYDIVTLIEFAESRACLWDFLSGFGVVSSGDEANTTKETSYSKWEPRCLLTTIPKTAYASQAPIEYCWCVQQPMPVSVLTTISAPTPIIWLIVEVPFRFSPSSLVPKWRFLYASPHHHLFPSEVELCCCWVVSSVRCYTPIKIFCQYQRDVMSKLCPDINDIFSFRVLLLYSNSPHQYTPYHSVDDNFIMLKRIHTGIQQRRLFDNDQCATIENKIDEVVELADGGKYKPCTVDRAPLRNKYFFGEGYTYGSQLSKRGPGMERLYPPGEVDPIPEWVHELVIKPLVKSNVVPDGFINSAVINDYQPGGCIVSHIDPIHIFDRPIISVSFMSDSALSFGCKFSFKPIRVSKPILCLPLSRGCVTVLSGFAADKVTHCVRPEDTIARRAVILLRRVFPDAPRLTLGEVLPPISVTSSPRHQEINGLSRPDEDQASSRKRVMVVSSSLHPRHDSDYSDEEEEEKEKPNEGKEKKQERRSKDHKRRRLLKENSPSNTSSSGSNSER</sequence>
<organism evidence="17">
    <name type="scientific">Timema douglasi</name>
    <name type="common">Walking stick</name>
    <dbReference type="NCBI Taxonomy" id="61478"/>
    <lineage>
        <taxon>Eukaryota</taxon>
        <taxon>Metazoa</taxon>
        <taxon>Ecdysozoa</taxon>
        <taxon>Arthropoda</taxon>
        <taxon>Hexapoda</taxon>
        <taxon>Insecta</taxon>
        <taxon>Pterygota</taxon>
        <taxon>Neoptera</taxon>
        <taxon>Polyneoptera</taxon>
        <taxon>Phasmatodea</taxon>
        <taxon>Timematodea</taxon>
        <taxon>Timematoidea</taxon>
        <taxon>Timematidae</taxon>
        <taxon>Timema</taxon>
    </lineage>
</organism>
<dbReference type="GO" id="GO:0006397">
    <property type="term" value="P:mRNA processing"/>
    <property type="evidence" value="ECO:0007669"/>
    <property type="project" value="InterPro"/>
</dbReference>
<proteinExistence type="inferred from homology"/>
<evidence type="ECO:0000256" key="14">
    <source>
        <dbReference type="ARBA" id="ARBA00047565"/>
    </source>
</evidence>